<sequence>MSESWWSSTVGIETAVLVGARISLFYACRKYLLRTLYSDLRSLAPPRDLAATRQLPTSRLNREESEAASRDSIELDNVGPSANHATLPLPTTHTPKRSTFALTADMAFVHTSLSRTIFAWCFAESCMLFLLLMLQGWGILYDRTRLVNWRFSLTFLMFAILLAIPLSFSLLVSLGTSTSSSFGFIRSFRTIIAFLPLAIYLFLLSHIPLPPTLQPSDVVTTTLGKLVVLGTVILGLLSGFGSVSGSWGVYSLVLGARDHKGVPTVHDIDSAAYSLRKIRDDIDQRREEARRAEMDDTSPSWLSRVGATFRGGDSSSQELQGLVLLENQMRQNLQNLQRRREEADHANTLTGRVLGVFGKCFGAYCAVRILSSLYNVTLRRPNRLASDPDSVTAPSTYPDLLAQFLAFVVAHLRTSGAQGAFEYEYEDLASFARQLSLVLVGLIIASCVRVVLRGVTRILRVTSKTLAASLMMLVLAQLMGIYMLSTLVQMRASFPPPPPALGLDSDGLSNVDSSAPTNLFDTLPVYEVFGSLFDWAFLLAAGISVVLRWGAEKVTGGD</sequence>
<dbReference type="Pfam" id="PF12430">
    <property type="entry name" value="ABA_GPCR"/>
    <property type="match status" value="1"/>
</dbReference>
<dbReference type="InterPro" id="IPR025969">
    <property type="entry name" value="ABA_GPCR_dom"/>
</dbReference>
<evidence type="ECO:0000256" key="6">
    <source>
        <dbReference type="SAM" id="Phobius"/>
    </source>
</evidence>
<comment type="caution">
    <text evidence="9">The sequence shown here is derived from an EMBL/GenBank/DDBJ whole genome shotgun (WGS) entry which is preliminary data.</text>
</comment>
<feature type="transmembrane region" description="Helical" evidence="6">
    <location>
        <begin position="227"/>
        <end position="250"/>
    </location>
</feature>
<dbReference type="Proteomes" id="UP000807306">
    <property type="component" value="Unassembled WGS sequence"/>
</dbReference>
<evidence type="ECO:0000256" key="5">
    <source>
        <dbReference type="SAM" id="Coils"/>
    </source>
</evidence>
<keyword evidence="10" id="KW-1185">Reference proteome</keyword>
<evidence type="ECO:0000256" key="3">
    <source>
        <dbReference type="ARBA" id="ARBA00022989"/>
    </source>
</evidence>
<keyword evidence="5" id="KW-0175">Coiled coil</keyword>
<comment type="subcellular location">
    <subcellularLocation>
        <location evidence="1">Membrane</location>
        <topology evidence="1">Multi-pass membrane protein</topology>
    </subcellularLocation>
</comment>
<dbReference type="EMBL" id="MU157843">
    <property type="protein sequence ID" value="KAF9529867.1"/>
    <property type="molecule type" value="Genomic_DNA"/>
</dbReference>
<feature type="domain" description="Golgi pH regulator conserved" evidence="8">
    <location>
        <begin position="220"/>
        <end position="288"/>
    </location>
</feature>
<dbReference type="InterPro" id="IPR022535">
    <property type="entry name" value="Golgi_pH-regulator_cons_dom"/>
</dbReference>
<dbReference type="OrthoDB" id="264392at2759"/>
<dbReference type="PANTHER" id="PTHR15948">
    <property type="entry name" value="G-PROTEIN COUPLED RECEPTOR 89-RELATED"/>
    <property type="match status" value="1"/>
</dbReference>
<gene>
    <name evidence="9" type="ORF">CPB83DRAFT_882539</name>
</gene>
<accession>A0A9P6EIU7</accession>
<dbReference type="PANTHER" id="PTHR15948:SF0">
    <property type="entry name" value="GOLGI PH REGULATOR A-RELATED"/>
    <property type="match status" value="1"/>
</dbReference>
<keyword evidence="9" id="KW-0675">Receptor</keyword>
<feature type="transmembrane region" description="Helical" evidence="6">
    <location>
        <begin position="188"/>
        <end position="207"/>
    </location>
</feature>
<name>A0A9P6EIU7_9AGAR</name>
<dbReference type="Pfam" id="PF12537">
    <property type="entry name" value="GPHR_N"/>
    <property type="match status" value="1"/>
</dbReference>
<feature type="transmembrane region" description="Helical" evidence="6">
    <location>
        <begin position="431"/>
        <end position="452"/>
    </location>
</feature>
<evidence type="ECO:0000256" key="4">
    <source>
        <dbReference type="ARBA" id="ARBA00023136"/>
    </source>
</evidence>
<keyword evidence="4 6" id="KW-0472">Membrane</keyword>
<dbReference type="InterPro" id="IPR015672">
    <property type="entry name" value="GPHR/GTG"/>
</dbReference>
<keyword evidence="2 6" id="KW-0812">Transmembrane</keyword>
<feature type="coiled-coil region" evidence="5">
    <location>
        <begin position="319"/>
        <end position="346"/>
    </location>
</feature>
<feature type="transmembrane region" description="Helical" evidence="6">
    <location>
        <begin position="153"/>
        <end position="176"/>
    </location>
</feature>
<evidence type="ECO:0000259" key="7">
    <source>
        <dbReference type="Pfam" id="PF12430"/>
    </source>
</evidence>
<keyword evidence="3 6" id="KW-1133">Transmembrane helix</keyword>
<proteinExistence type="predicted"/>
<evidence type="ECO:0000256" key="2">
    <source>
        <dbReference type="ARBA" id="ARBA00022692"/>
    </source>
</evidence>
<dbReference type="AlphaFoldDB" id="A0A9P6EIU7"/>
<evidence type="ECO:0000313" key="9">
    <source>
        <dbReference type="EMBL" id="KAF9529867.1"/>
    </source>
</evidence>
<feature type="transmembrane region" description="Helical" evidence="6">
    <location>
        <begin position="464"/>
        <end position="484"/>
    </location>
</feature>
<evidence type="ECO:0000259" key="8">
    <source>
        <dbReference type="Pfam" id="PF12537"/>
    </source>
</evidence>
<feature type="transmembrane region" description="Helical" evidence="6">
    <location>
        <begin position="6"/>
        <end position="28"/>
    </location>
</feature>
<dbReference type="GO" id="GO:0016020">
    <property type="term" value="C:membrane"/>
    <property type="evidence" value="ECO:0007669"/>
    <property type="project" value="UniProtKB-SubCell"/>
</dbReference>
<feature type="transmembrane region" description="Helical" evidence="6">
    <location>
        <begin position="349"/>
        <end position="370"/>
    </location>
</feature>
<feature type="transmembrane region" description="Helical" evidence="6">
    <location>
        <begin position="117"/>
        <end position="141"/>
    </location>
</feature>
<evidence type="ECO:0000256" key="1">
    <source>
        <dbReference type="ARBA" id="ARBA00004141"/>
    </source>
</evidence>
<reference evidence="9" key="1">
    <citation type="submission" date="2020-11" db="EMBL/GenBank/DDBJ databases">
        <authorList>
            <consortium name="DOE Joint Genome Institute"/>
            <person name="Ahrendt S."/>
            <person name="Riley R."/>
            <person name="Andreopoulos W."/>
            <person name="Labutti K."/>
            <person name="Pangilinan J."/>
            <person name="Ruiz-Duenas F.J."/>
            <person name="Barrasa J.M."/>
            <person name="Sanchez-Garcia M."/>
            <person name="Camarero S."/>
            <person name="Miyauchi S."/>
            <person name="Serrano A."/>
            <person name="Linde D."/>
            <person name="Babiker R."/>
            <person name="Drula E."/>
            <person name="Ayuso-Fernandez I."/>
            <person name="Pacheco R."/>
            <person name="Padilla G."/>
            <person name="Ferreira P."/>
            <person name="Barriuso J."/>
            <person name="Kellner H."/>
            <person name="Castanera R."/>
            <person name="Alfaro M."/>
            <person name="Ramirez L."/>
            <person name="Pisabarro A.G."/>
            <person name="Kuo A."/>
            <person name="Tritt A."/>
            <person name="Lipzen A."/>
            <person name="He G."/>
            <person name="Yan M."/>
            <person name="Ng V."/>
            <person name="Cullen D."/>
            <person name="Martin F."/>
            <person name="Rosso M.-N."/>
            <person name="Henrissat B."/>
            <person name="Hibbett D."/>
            <person name="Martinez A.T."/>
            <person name="Grigoriev I.V."/>
        </authorList>
    </citation>
    <scope>NUCLEOTIDE SEQUENCE</scope>
    <source>
        <strain evidence="9">CBS 506.95</strain>
    </source>
</reference>
<evidence type="ECO:0000313" key="10">
    <source>
        <dbReference type="Proteomes" id="UP000807306"/>
    </source>
</evidence>
<feature type="transmembrane region" description="Helical" evidence="6">
    <location>
        <begin position="532"/>
        <end position="551"/>
    </location>
</feature>
<organism evidence="9 10">
    <name type="scientific">Crepidotus variabilis</name>
    <dbReference type="NCBI Taxonomy" id="179855"/>
    <lineage>
        <taxon>Eukaryota</taxon>
        <taxon>Fungi</taxon>
        <taxon>Dikarya</taxon>
        <taxon>Basidiomycota</taxon>
        <taxon>Agaricomycotina</taxon>
        <taxon>Agaricomycetes</taxon>
        <taxon>Agaricomycetidae</taxon>
        <taxon>Agaricales</taxon>
        <taxon>Agaricineae</taxon>
        <taxon>Crepidotaceae</taxon>
        <taxon>Crepidotus</taxon>
    </lineage>
</organism>
<feature type="domain" description="Abscisic acid G-protein coupled receptor-like" evidence="7">
    <location>
        <begin position="346"/>
        <end position="552"/>
    </location>
</feature>
<protein>
    <submittedName>
        <fullName evidence="9">Abscisic acid G-protein coupled receptor-domain-containing protein</fullName>
    </submittedName>
</protein>